<keyword evidence="1" id="KW-0479">Metal-binding</keyword>
<dbReference type="SUPFAM" id="SSF57667">
    <property type="entry name" value="beta-beta-alpha zinc fingers"/>
    <property type="match status" value="1"/>
</dbReference>
<dbReference type="InterPro" id="IPR003656">
    <property type="entry name" value="Znf_BED"/>
</dbReference>
<evidence type="ECO:0000313" key="7">
    <source>
        <dbReference type="Proteomes" id="UP001237642"/>
    </source>
</evidence>
<dbReference type="PANTHER" id="PTHR34396:SF24">
    <property type="entry name" value="BED-TYPE DOMAIN-CONTAINING PROTEIN"/>
    <property type="match status" value="1"/>
</dbReference>
<protein>
    <recommendedName>
        <fullName evidence="5">BED-type domain-containing protein</fullName>
    </recommendedName>
</protein>
<comment type="caution">
    <text evidence="6">The sequence shown here is derived from an EMBL/GenBank/DDBJ whole genome shotgun (WGS) entry which is preliminary data.</text>
</comment>
<accession>A0AAD8IWU3</accession>
<dbReference type="Pfam" id="PF02892">
    <property type="entry name" value="zf-BED"/>
    <property type="match status" value="1"/>
</dbReference>
<dbReference type="GO" id="GO:0008270">
    <property type="term" value="F:zinc ion binding"/>
    <property type="evidence" value="ECO:0007669"/>
    <property type="project" value="UniProtKB-KW"/>
</dbReference>
<dbReference type="PROSITE" id="PS50808">
    <property type="entry name" value="ZF_BED"/>
    <property type="match status" value="1"/>
</dbReference>
<name>A0AAD8IWU3_9APIA</name>
<evidence type="ECO:0000256" key="4">
    <source>
        <dbReference type="PROSITE-ProRule" id="PRU00027"/>
    </source>
</evidence>
<dbReference type="InterPro" id="IPR036236">
    <property type="entry name" value="Znf_C2H2_sf"/>
</dbReference>
<dbReference type="AlphaFoldDB" id="A0AAD8IWU3"/>
<organism evidence="6 7">
    <name type="scientific">Heracleum sosnowskyi</name>
    <dbReference type="NCBI Taxonomy" id="360622"/>
    <lineage>
        <taxon>Eukaryota</taxon>
        <taxon>Viridiplantae</taxon>
        <taxon>Streptophyta</taxon>
        <taxon>Embryophyta</taxon>
        <taxon>Tracheophyta</taxon>
        <taxon>Spermatophyta</taxon>
        <taxon>Magnoliopsida</taxon>
        <taxon>eudicotyledons</taxon>
        <taxon>Gunneridae</taxon>
        <taxon>Pentapetalae</taxon>
        <taxon>asterids</taxon>
        <taxon>campanulids</taxon>
        <taxon>Apiales</taxon>
        <taxon>Apiaceae</taxon>
        <taxon>Apioideae</taxon>
        <taxon>apioid superclade</taxon>
        <taxon>Tordylieae</taxon>
        <taxon>Tordyliinae</taxon>
        <taxon>Heracleum</taxon>
    </lineage>
</organism>
<proteinExistence type="predicted"/>
<evidence type="ECO:0000313" key="6">
    <source>
        <dbReference type="EMBL" id="KAK1391570.1"/>
    </source>
</evidence>
<evidence type="ECO:0000256" key="1">
    <source>
        <dbReference type="ARBA" id="ARBA00022723"/>
    </source>
</evidence>
<gene>
    <name evidence="6" type="ORF">POM88_010626</name>
</gene>
<reference evidence="6" key="1">
    <citation type="submission" date="2023-02" db="EMBL/GenBank/DDBJ databases">
        <title>Genome of toxic invasive species Heracleum sosnowskyi carries increased number of genes despite the absence of recent whole-genome duplications.</title>
        <authorList>
            <person name="Schelkunov M."/>
            <person name="Shtratnikova V."/>
            <person name="Makarenko M."/>
            <person name="Klepikova A."/>
            <person name="Omelchenko D."/>
            <person name="Novikova G."/>
            <person name="Obukhova E."/>
            <person name="Bogdanov V."/>
            <person name="Penin A."/>
            <person name="Logacheva M."/>
        </authorList>
    </citation>
    <scope>NUCLEOTIDE SEQUENCE</scope>
    <source>
        <strain evidence="6">Hsosn_3</strain>
        <tissue evidence="6">Leaf</tissue>
    </source>
</reference>
<dbReference type="GO" id="GO:0005634">
    <property type="term" value="C:nucleus"/>
    <property type="evidence" value="ECO:0007669"/>
    <property type="project" value="TreeGrafter"/>
</dbReference>
<dbReference type="SMART" id="SM00614">
    <property type="entry name" value="ZnF_BED"/>
    <property type="match status" value="1"/>
</dbReference>
<feature type="domain" description="BED-type" evidence="5">
    <location>
        <begin position="42"/>
        <end position="99"/>
    </location>
</feature>
<dbReference type="PANTHER" id="PTHR34396">
    <property type="entry name" value="OS03G0264950 PROTEIN-RELATED"/>
    <property type="match status" value="1"/>
</dbReference>
<reference evidence="6" key="2">
    <citation type="submission" date="2023-05" db="EMBL/GenBank/DDBJ databases">
        <authorList>
            <person name="Schelkunov M.I."/>
        </authorList>
    </citation>
    <scope>NUCLEOTIDE SEQUENCE</scope>
    <source>
        <strain evidence="6">Hsosn_3</strain>
        <tissue evidence="6">Leaf</tissue>
    </source>
</reference>
<keyword evidence="3" id="KW-0862">Zinc</keyword>
<evidence type="ECO:0000259" key="5">
    <source>
        <dbReference type="PROSITE" id="PS50808"/>
    </source>
</evidence>
<keyword evidence="2 4" id="KW-0863">Zinc-finger</keyword>
<evidence type="ECO:0000256" key="3">
    <source>
        <dbReference type="ARBA" id="ARBA00022833"/>
    </source>
</evidence>
<dbReference type="GO" id="GO:0006357">
    <property type="term" value="P:regulation of transcription by RNA polymerase II"/>
    <property type="evidence" value="ECO:0007669"/>
    <property type="project" value="TreeGrafter"/>
</dbReference>
<dbReference type="InterPro" id="IPR053031">
    <property type="entry name" value="Cuticle_assoc_protein"/>
</dbReference>
<dbReference type="EMBL" id="JAUIZM010000003">
    <property type="protein sequence ID" value="KAK1391570.1"/>
    <property type="molecule type" value="Genomic_DNA"/>
</dbReference>
<dbReference type="GO" id="GO:1990837">
    <property type="term" value="F:sequence-specific double-stranded DNA binding"/>
    <property type="evidence" value="ECO:0007669"/>
    <property type="project" value="TreeGrafter"/>
</dbReference>
<dbReference type="Proteomes" id="UP001237642">
    <property type="component" value="Unassembled WGS sequence"/>
</dbReference>
<keyword evidence="7" id="KW-1185">Reference proteome</keyword>
<evidence type="ECO:0000256" key="2">
    <source>
        <dbReference type="ARBA" id="ARBA00022771"/>
    </source>
</evidence>
<sequence length="231" mass="26678">MESGGDNKDLEMENEENEGFVYVEIPPGSGSGDTSYALSRRRLKSDVWGYFDILPLGQDKKQRCKCKKCGVTYACPSNFGTGNLHKHLEKCVRRDTMDIGQLLITRESSSLNLTTPKFSQEKYRELFVAAITMHKEPFQFVEYKLNSIDFFYKKFYGANSFQFNDLKEKLYSLFDEYASNASTSEQQPLTEKQGRTNILYANEGRDVFKELDEYENDESVQCAKKHNWSCI</sequence>